<accession>A0A1L7JPC8</accession>
<dbReference type="EMBL" id="CP015723">
    <property type="protein sequence ID" value="APU87355.1"/>
    <property type="molecule type" value="Genomic_DNA"/>
</dbReference>
<geneLocation type="plasmid" evidence="1">
    <name>pNPD8_2</name>
</geneLocation>
<keyword evidence="1" id="KW-0614">Plasmid</keyword>
<sequence>MDRNRTFIYKIYRKVVSLVAKGAEIRNVIIKFPKNVKIEEIERRACQAYARILCEMYPSEVIEKIIEKLENT</sequence>
<organism evidence="1">
    <name type="scientific">Clostridium botulinum</name>
    <dbReference type="NCBI Taxonomy" id="1491"/>
    <lineage>
        <taxon>Bacteria</taxon>
        <taxon>Bacillati</taxon>
        <taxon>Bacillota</taxon>
        <taxon>Clostridia</taxon>
        <taxon>Eubacteriales</taxon>
        <taxon>Clostridiaceae</taxon>
        <taxon>Clostridium</taxon>
    </lineage>
</organism>
<reference evidence="1" key="1">
    <citation type="submission" date="2016-05" db="EMBL/GenBank/DDBJ databases">
        <authorList>
            <person name="Lavstsen T."/>
            <person name="Jespersen J.S."/>
        </authorList>
    </citation>
    <scope>NUCLEOTIDE SEQUENCE</scope>
    <source>
        <strain evidence="1">CDC69096</strain>
        <plasmid evidence="1">pNPD8_2</plasmid>
    </source>
</reference>
<protein>
    <submittedName>
        <fullName evidence="1">Uncharacterized protein</fullName>
    </submittedName>
</protein>
<gene>
    <name evidence="1" type="ORF">NPD8_3969</name>
</gene>
<name>A0A1L7JPC8_CLOBO</name>
<proteinExistence type="predicted"/>
<dbReference type="AlphaFoldDB" id="A0A1L7JPC8"/>
<evidence type="ECO:0000313" key="1">
    <source>
        <dbReference type="EMBL" id="APU87355.1"/>
    </source>
</evidence>